<dbReference type="OrthoDB" id="1094598at2"/>
<dbReference type="AlphaFoldDB" id="A0A432LLX1"/>
<evidence type="ECO:0000259" key="6">
    <source>
        <dbReference type="Pfam" id="PF04542"/>
    </source>
</evidence>
<dbReference type="InterPro" id="IPR007627">
    <property type="entry name" value="RNA_pol_sigma70_r2"/>
</dbReference>
<dbReference type="PANTHER" id="PTHR43133">
    <property type="entry name" value="RNA POLYMERASE ECF-TYPE SIGMA FACTO"/>
    <property type="match status" value="1"/>
</dbReference>
<comment type="caution">
    <text evidence="8">The sequence shown here is derived from an EMBL/GenBank/DDBJ whole genome shotgun (WGS) entry which is preliminary data.</text>
</comment>
<gene>
    <name evidence="8" type="ORF">EHV08_08755</name>
</gene>
<proteinExistence type="inferred from homology"/>
<feature type="domain" description="RNA polymerase sigma-70 region 2" evidence="6">
    <location>
        <begin position="10"/>
        <end position="74"/>
    </location>
</feature>
<feature type="domain" description="RNA polymerase sigma-70 region 4" evidence="7">
    <location>
        <begin position="114"/>
        <end position="157"/>
    </location>
</feature>
<dbReference type="InterPro" id="IPR036388">
    <property type="entry name" value="WH-like_DNA-bd_sf"/>
</dbReference>
<dbReference type="InterPro" id="IPR007630">
    <property type="entry name" value="RNA_pol_sigma70_r4"/>
</dbReference>
<evidence type="ECO:0000313" key="8">
    <source>
        <dbReference type="EMBL" id="RUL59837.1"/>
    </source>
</evidence>
<dbReference type="GO" id="GO:0006352">
    <property type="term" value="P:DNA-templated transcription initiation"/>
    <property type="evidence" value="ECO:0007669"/>
    <property type="project" value="InterPro"/>
</dbReference>
<dbReference type="Pfam" id="PF04545">
    <property type="entry name" value="Sigma70_r4"/>
    <property type="match status" value="1"/>
</dbReference>
<dbReference type="SUPFAM" id="SSF88659">
    <property type="entry name" value="Sigma3 and sigma4 domains of RNA polymerase sigma factors"/>
    <property type="match status" value="1"/>
</dbReference>
<sequence length="163" mass="19324">MIENRRLEVLFRAHYCNMIRLATAYLTDADDAEDVVQDIFVRLLEKEVQMSEEKTAAYLMTAVRNGCYNIIRRKLLKEQVAGLYPIETKEEMVPIDTLIKRLEEVSAYIENRITEPHATILRMRFDENMTLKEIAGKLNMNINTVYKYLQQSIRQLRTHFKEY</sequence>
<keyword evidence="5" id="KW-0804">Transcription</keyword>
<evidence type="ECO:0000313" key="9">
    <source>
        <dbReference type="Proteomes" id="UP000278983"/>
    </source>
</evidence>
<evidence type="ECO:0000256" key="4">
    <source>
        <dbReference type="ARBA" id="ARBA00023125"/>
    </source>
</evidence>
<keyword evidence="2" id="KW-0805">Transcription regulation</keyword>
<evidence type="ECO:0000256" key="3">
    <source>
        <dbReference type="ARBA" id="ARBA00023082"/>
    </source>
</evidence>
<protein>
    <submittedName>
        <fullName evidence="8">Sigma-70 family RNA polymerase sigma factor</fullName>
    </submittedName>
</protein>
<reference evidence="8 9" key="1">
    <citation type="submission" date="2018-12" db="EMBL/GenBank/DDBJ databases">
        <title>Genome sequencing of Prevotella sp. KCOM 3155 (= JS262).</title>
        <authorList>
            <person name="Kook J.-K."/>
            <person name="Park S.-N."/>
            <person name="Lim Y.K."/>
        </authorList>
    </citation>
    <scope>NUCLEOTIDE SEQUENCE [LARGE SCALE GENOMIC DNA]</scope>
    <source>
        <strain evidence="8 9">KCOM 3155</strain>
    </source>
</reference>
<dbReference type="Pfam" id="PF04542">
    <property type="entry name" value="Sigma70_r2"/>
    <property type="match status" value="1"/>
</dbReference>
<dbReference type="Gene3D" id="1.10.10.10">
    <property type="entry name" value="Winged helix-like DNA-binding domain superfamily/Winged helix DNA-binding domain"/>
    <property type="match status" value="1"/>
</dbReference>
<keyword evidence="4" id="KW-0238">DNA-binding</keyword>
<organism evidence="8 9">
    <name type="scientific">Prevotella koreensis</name>
    <dbReference type="NCBI Taxonomy" id="2490854"/>
    <lineage>
        <taxon>Bacteria</taxon>
        <taxon>Pseudomonadati</taxon>
        <taxon>Bacteroidota</taxon>
        <taxon>Bacteroidia</taxon>
        <taxon>Bacteroidales</taxon>
        <taxon>Prevotellaceae</taxon>
        <taxon>Prevotella</taxon>
    </lineage>
</organism>
<accession>A0A432LLX1</accession>
<comment type="similarity">
    <text evidence="1">Belongs to the sigma-70 factor family. ECF subfamily.</text>
</comment>
<evidence type="ECO:0000256" key="2">
    <source>
        <dbReference type="ARBA" id="ARBA00023015"/>
    </source>
</evidence>
<dbReference type="InterPro" id="IPR013324">
    <property type="entry name" value="RNA_pol_sigma_r3/r4-like"/>
</dbReference>
<dbReference type="GO" id="GO:0016987">
    <property type="term" value="F:sigma factor activity"/>
    <property type="evidence" value="ECO:0007669"/>
    <property type="project" value="UniProtKB-KW"/>
</dbReference>
<evidence type="ECO:0000256" key="1">
    <source>
        <dbReference type="ARBA" id="ARBA00010641"/>
    </source>
</evidence>
<keyword evidence="3" id="KW-0731">Sigma factor</keyword>
<dbReference type="GO" id="GO:0003677">
    <property type="term" value="F:DNA binding"/>
    <property type="evidence" value="ECO:0007669"/>
    <property type="project" value="UniProtKB-KW"/>
</dbReference>
<dbReference type="InterPro" id="IPR013325">
    <property type="entry name" value="RNA_pol_sigma_r2"/>
</dbReference>
<dbReference type="SUPFAM" id="SSF88946">
    <property type="entry name" value="Sigma2 domain of RNA polymerase sigma factors"/>
    <property type="match status" value="1"/>
</dbReference>
<evidence type="ECO:0000256" key="5">
    <source>
        <dbReference type="ARBA" id="ARBA00023163"/>
    </source>
</evidence>
<dbReference type="RefSeq" id="WP_126678940.1">
    <property type="nucleotide sequence ID" value="NZ_RYYU01000001.1"/>
</dbReference>
<dbReference type="Proteomes" id="UP000278983">
    <property type="component" value="Unassembled WGS sequence"/>
</dbReference>
<dbReference type="Gene3D" id="1.10.1740.10">
    <property type="match status" value="1"/>
</dbReference>
<dbReference type="EMBL" id="RYYU01000001">
    <property type="protein sequence ID" value="RUL59837.1"/>
    <property type="molecule type" value="Genomic_DNA"/>
</dbReference>
<dbReference type="InterPro" id="IPR039425">
    <property type="entry name" value="RNA_pol_sigma-70-like"/>
</dbReference>
<evidence type="ECO:0000259" key="7">
    <source>
        <dbReference type="Pfam" id="PF04545"/>
    </source>
</evidence>
<dbReference type="NCBIfam" id="TIGR02937">
    <property type="entry name" value="sigma70-ECF"/>
    <property type="match status" value="1"/>
</dbReference>
<dbReference type="PANTHER" id="PTHR43133:SF46">
    <property type="entry name" value="RNA POLYMERASE SIGMA-70 FACTOR ECF SUBFAMILY"/>
    <property type="match status" value="1"/>
</dbReference>
<name>A0A432LLX1_9BACT</name>
<keyword evidence="9" id="KW-1185">Reference proteome</keyword>
<dbReference type="InterPro" id="IPR014284">
    <property type="entry name" value="RNA_pol_sigma-70_dom"/>
</dbReference>